<feature type="non-terminal residue" evidence="3">
    <location>
        <position position="200"/>
    </location>
</feature>
<dbReference type="PANTHER" id="PTHR30537">
    <property type="entry name" value="HTH-TYPE TRANSCRIPTIONAL REGULATOR"/>
    <property type="match status" value="1"/>
</dbReference>
<dbReference type="InterPro" id="IPR000847">
    <property type="entry name" value="LysR_HTH_N"/>
</dbReference>
<proteinExistence type="inferred from homology"/>
<organism evidence="3">
    <name type="scientific">gut metagenome</name>
    <dbReference type="NCBI Taxonomy" id="749906"/>
    <lineage>
        <taxon>unclassified sequences</taxon>
        <taxon>metagenomes</taxon>
        <taxon>organismal metagenomes</taxon>
    </lineage>
</organism>
<evidence type="ECO:0000313" key="3">
    <source>
        <dbReference type="EMBL" id="EJW94846.1"/>
    </source>
</evidence>
<dbReference type="EMBL" id="AMCI01006140">
    <property type="protein sequence ID" value="EJW94846.1"/>
    <property type="molecule type" value="Genomic_DNA"/>
</dbReference>
<dbReference type="GO" id="GO:0003700">
    <property type="term" value="F:DNA-binding transcription factor activity"/>
    <property type="evidence" value="ECO:0007669"/>
    <property type="project" value="InterPro"/>
</dbReference>
<dbReference type="InterPro" id="IPR036388">
    <property type="entry name" value="WH-like_DNA-bd_sf"/>
</dbReference>
<comment type="caution">
    <text evidence="3">The sequence shown here is derived from an EMBL/GenBank/DDBJ whole genome shotgun (WGS) entry which is preliminary data.</text>
</comment>
<dbReference type="SUPFAM" id="SSF53850">
    <property type="entry name" value="Periplasmic binding protein-like II"/>
    <property type="match status" value="1"/>
</dbReference>
<dbReference type="Pfam" id="PF00126">
    <property type="entry name" value="HTH_1"/>
    <property type="match status" value="1"/>
</dbReference>
<dbReference type="PANTHER" id="PTHR30537:SF5">
    <property type="entry name" value="HTH-TYPE TRANSCRIPTIONAL ACTIVATOR TTDR-RELATED"/>
    <property type="match status" value="1"/>
</dbReference>
<dbReference type="AlphaFoldDB" id="J9FIV2"/>
<dbReference type="SUPFAM" id="SSF46785">
    <property type="entry name" value="Winged helix' DNA-binding domain"/>
    <property type="match status" value="1"/>
</dbReference>
<name>J9FIV2_9ZZZZ</name>
<evidence type="ECO:0000259" key="2">
    <source>
        <dbReference type="PROSITE" id="PS50931"/>
    </source>
</evidence>
<comment type="similarity">
    <text evidence="1">Belongs to the LysR transcriptional regulatory family.</text>
</comment>
<protein>
    <submittedName>
        <fullName evidence="3">Protein containing Bacterial regulatory protein, LysR domain protein</fullName>
    </submittedName>
</protein>
<dbReference type="Gene3D" id="1.10.10.10">
    <property type="entry name" value="Winged helix-like DNA-binding domain superfamily/Winged helix DNA-binding domain"/>
    <property type="match status" value="1"/>
</dbReference>
<dbReference type="Gene3D" id="3.40.190.290">
    <property type="match status" value="1"/>
</dbReference>
<feature type="domain" description="HTH lysR-type" evidence="2">
    <location>
        <begin position="7"/>
        <end position="63"/>
    </location>
</feature>
<gene>
    <name evidence="3" type="ORF">EVA_17047</name>
</gene>
<sequence length="200" mass="22884">MTERLSDLRSWQIFIELMQTESMSRAAVACGCDVSQVSRRIAALEKEVGYPLFERSTRASRPTSEAKELFERIYPVLSDIDRRLNAVTASVGLRKHRRQVRIQAVSGLMPFLVRTIGAFRKMHEDYDFDVCFLSAPPKDETLDADIGVWADTKQSSFLDYRDLRLIPSWLCASPDFLRLHPVETIDDLDRVPLLGCTSWV</sequence>
<dbReference type="InterPro" id="IPR058163">
    <property type="entry name" value="LysR-type_TF_proteobact-type"/>
</dbReference>
<dbReference type="InterPro" id="IPR036390">
    <property type="entry name" value="WH_DNA-bd_sf"/>
</dbReference>
<accession>J9FIV2</accession>
<evidence type="ECO:0000256" key="1">
    <source>
        <dbReference type="ARBA" id="ARBA00009437"/>
    </source>
</evidence>
<dbReference type="PROSITE" id="PS50931">
    <property type="entry name" value="HTH_LYSR"/>
    <property type="match status" value="1"/>
</dbReference>
<reference evidence="3" key="1">
    <citation type="journal article" date="2012" name="PLoS ONE">
        <title>Gene sets for utilization of primary and secondary nutrition supplies in the distal gut of endangered iberian lynx.</title>
        <authorList>
            <person name="Alcaide M."/>
            <person name="Messina E."/>
            <person name="Richter M."/>
            <person name="Bargiela R."/>
            <person name="Peplies J."/>
            <person name="Huws S.A."/>
            <person name="Newbold C.J."/>
            <person name="Golyshin P.N."/>
            <person name="Simon M.A."/>
            <person name="Lopez G."/>
            <person name="Yakimov M.M."/>
            <person name="Ferrer M."/>
        </authorList>
    </citation>
    <scope>NUCLEOTIDE SEQUENCE</scope>
</reference>